<name>A0A7U7J2C2_9GAMM</name>
<dbReference type="OrthoDB" id="5348860at2"/>
<keyword evidence="3" id="KW-1185">Reference proteome</keyword>
<dbReference type="Gene3D" id="2.40.128.270">
    <property type="match status" value="2"/>
</dbReference>
<dbReference type="PANTHER" id="PTHR35535:SF2">
    <property type="entry name" value="DUF306 DOMAIN-CONTAINING PROTEIN"/>
    <property type="match status" value="1"/>
</dbReference>
<dbReference type="Proteomes" id="UP000019184">
    <property type="component" value="Unassembled WGS sequence"/>
</dbReference>
<proteinExistence type="predicted"/>
<dbReference type="InterPro" id="IPR053147">
    <property type="entry name" value="Hsp_HslJ-like"/>
</dbReference>
<feature type="domain" description="DUF306" evidence="1">
    <location>
        <begin position="165"/>
        <end position="255"/>
    </location>
</feature>
<comment type="caution">
    <text evidence="2">The sequence shown here is derived from an EMBL/GenBank/DDBJ whole genome shotgun (WGS) entry which is preliminary data.</text>
</comment>
<dbReference type="InterPro" id="IPR005184">
    <property type="entry name" value="DUF306_Meta_HslJ"/>
</dbReference>
<dbReference type="EMBL" id="CBTK010000010">
    <property type="protein sequence ID" value="CDH43173.1"/>
    <property type="molecule type" value="Genomic_DNA"/>
</dbReference>
<sequence length="261" mass="27177">MVSVGFLGLLVAWAVPVLVLAGEMDKTVLEGATWQLTRITLADSQVHSVPSGVEATATFANGSVSGSGGCNRYTASYTVDAGKLTIGMAASTMMACPEPQMMVEQPLMAALAATTAYRIEDGQLALLDTQGHEIATFKVQPLVALKGVTWRATVYNNGRSAAVSLIDGSEITATFGTDGVLSGSAGCNHYRAAYVIEGSSITIQAPAATRKICSDPKGVMQQESEYLKALTTTATYAIQGQQLELRTAEDALVALFQASGG</sequence>
<dbReference type="InterPro" id="IPR038670">
    <property type="entry name" value="HslJ-like_sf"/>
</dbReference>
<organism evidence="2 3">
    <name type="scientific">Candidatus Contendobacter odensis Run_B_J11</name>
    <dbReference type="NCBI Taxonomy" id="1400861"/>
    <lineage>
        <taxon>Bacteria</taxon>
        <taxon>Pseudomonadati</taxon>
        <taxon>Pseudomonadota</taxon>
        <taxon>Gammaproteobacteria</taxon>
        <taxon>Candidatus Competibacteraceae</taxon>
        <taxon>Candidatus Contendibacter</taxon>
    </lineage>
</organism>
<gene>
    <name evidence="2" type="ORF">BN874_1070031</name>
</gene>
<evidence type="ECO:0000313" key="3">
    <source>
        <dbReference type="Proteomes" id="UP000019184"/>
    </source>
</evidence>
<evidence type="ECO:0000259" key="1">
    <source>
        <dbReference type="Pfam" id="PF03724"/>
    </source>
</evidence>
<accession>A0A7U7J2C2</accession>
<dbReference type="AlphaFoldDB" id="A0A7U7J2C2"/>
<reference evidence="2 3" key="1">
    <citation type="journal article" date="2014" name="ISME J.">
        <title>Candidatus Competibacter-lineage genomes retrieved from metagenomes reveal functional metabolic diversity.</title>
        <authorList>
            <person name="McIlroy S.J."/>
            <person name="Albertsen M."/>
            <person name="Andresen E.K."/>
            <person name="Saunders A.M."/>
            <person name="Kristiansen R."/>
            <person name="Stokholm-Bjerregaard M."/>
            <person name="Nielsen K.L."/>
            <person name="Nielsen P.H."/>
        </authorList>
    </citation>
    <scope>NUCLEOTIDE SEQUENCE [LARGE SCALE GENOMIC DNA]</scope>
    <source>
        <strain evidence="2 3">Run_B_J11</strain>
    </source>
</reference>
<evidence type="ECO:0000313" key="2">
    <source>
        <dbReference type="EMBL" id="CDH43173.1"/>
    </source>
</evidence>
<dbReference type="Pfam" id="PF03724">
    <property type="entry name" value="META"/>
    <property type="match status" value="2"/>
</dbReference>
<protein>
    <recommendedName>
        <fullName evidence="1">DUF306 domain-containing protein</fullName>
    </recommendedName>
</protein>
<dbReference type="PANTHER" id="PTHR35535">
    <property type="entry name" value="HEAT SHOCK PROTEIN HSLJ"/>
    <property type="match status" value="1"/>
</dbReference>
<feature type="domain" description="DUF306" evidence="1">
    <location>
        <begin position="29"/>
        <end position="138"/>
    </location>
</feature>